<keyword evidence="1" id="KW-0479">Metal-binding</keyword>
<feature type="domain" description="SBP-type" evidence="6">
    <location>
        <begin position="103"/>
        <end position="181"/>
    </location>
</feature>
<sequence>MDRKSKSSKGSASSAAASMAALAAAAAAGDSSLDTGAAEEGNLPAKMAAVGDASSSSPVAARRAVAAGGGASSSSSPVPVAERRGAAAAASVAAGGGGGGGGGPRCQAERCNANLMTDEKPYNRRHKVCEAHSKAPVVLVAGLRQRFCQQCSRFHELSEFDDIKRSCRLRLAGHNERRRKSSHDAHGGGGGGGNGFRQHADQNGPAGNHFQIR</sequence>
<evidence type="ECO:0000256" key="5">
    <source>
        <dbReference type="SAM" id="MobiDB-lite"/>
    </source>
</evidence>
<dbReference type="Gene3D" id="4.10.1100.10">
    <property type="entry name" value="Transcription factor, SBP-box domain"/>
    <property type="match status" value="1"/>
</dbReference>
<protein>
    <recommendedName>
        <fullName evidence="6">SBP-type domain-containing protein</fullName>
    </recommendedName>
</protein>
<dbReference type="Proteomes" id="UP000604825">
    <property type="component" value="Unassembled WGS sequence"/>
</dbReference>
<dbReference type="AlphaFoldDB" id="A0A811NGN7"/>
<dbReference type="GO" id="GO:0003677">
    <property type="term" value="F:DNA binding"/>
    <property type="evidence" value="ECO:0007669"/>
    <property type="project" value="InterPro"/>
</dbReference>
<evidence type="ECO:0000259" key="6">
    <source>
        <dbReference type="PROSITE" id="PS51141"/>
    </source>
</evidence>
<feature type="compositionally biased region" description="Low complexity" evidence="5">
    <location>
        <begin position="53"/>
        <end position="82"/>
    </location>
</feature>
<evidence type="ECO:0000256" key="2">
    <source>
        <dbReference type="ARBA" id="ARBA00022771"/>
    </source>
</evidence>
<dbReference type="SUPFAM" id="SSF103612">
    <property type="entry name" value="SBT domain"/>
    <property type="match status" value="1"/>
</dbReference>
<gene>
    <name evidence="7" type="ORF">NCGR_LOCUS16116</name>
</gene>
<proteinExistence type="predicted"/>
<evidence type="ECO:0000313" key="8">
    <source>
        <dbReference type="Proteomes" id="UP000604825"/>
    </source>
</evidence>
<dbReference type="InterPro" id="IPR044817">
    <property type="entry name" value="SBP-like"/>
</dbReference>
<dbReference type="InterPro" id="IPR004333">
    <property type="entry name" value="SBP_dom"/>
</dbReference>
<feature type="region of interest" description="Disordered" evidence="5">
    <location>
        <begin position="48"/>
        <end position="82"/>
    </location>
</feature>
<keyword evidence="2 4" id="KW-0863">Zinc-finger</keyword>
<dbReference type="GO" id="GO:0005634">
    <property type="term" value="C:nucleus"/>
    <property type="evidence" value="ECO:0007669"/>
    <property type="project" value="InterPro"/>
</dbReference>
<evidence type="ECO:0000256" key="3">
    <source>
        <dbReference type="ARBA" id="ARBA00022833"/>
    </source>
</evidence>
<feature type="region of interest" description="Disordered" evidence="5">
    <location>
        <begin position="174"/>
        <end position="213"/>
    </location>
</feature>
<dbReference type="PANTHER" id="PTHR31251">
    <property type="entry name" value="SQUAMOSA PROMOTER-BINDING-LIKE PROTEIN 4"/>
    <property type="match status" value="1"/>
</dbReference>
<dbReference type="OrthoDB" id="514967at2759"/>
<reference evidence="7" key="1">
    <citation type="submission" date="2020-10" db="EMBL/GenBank/DDBJ databases">
        <authorList>
            <person name="Han B."/>
            <person name="Lu T."/>
            <person name="Zhao Q."/>
            <person name="Huang X."/>
            <person name="Zhao Y."/>
        </authorList>
    </citation>
    <scope>NUCLEOTIDE SEQUENCE</scope>
</reference>
<evidence type="ECO:0000256" key="4">
    <source>
        <dbReference type="PROSITE-ProRule" id="PRU00470"/>
    </source>
</evidence>
<name>A0A811NGN7_9POAL</name>
<accession>A0A811NGN7</accession>
<dbReference type="PROSITE" id="PS51141">
    <property type="entry name" value="ZF_SBP"/>
    <property type="match status" value="1"/>
</dbReference>
<dbReference type="PANTHER" id="PTHR31251:SF209">
    <property type="entry name" value="SQUAMOSA PROMOTER-BINDING-LIKE PROTEIN 13"/>
    <property type="match status" value="1"/>
</dbReference>
<evidence type="ECO:0000313" key="7">
    <source>
        <dbReference type="EMBL" id="CAD6223721.1"/>
    </source>
</evidence>
<dbReference type="Pfam" id="PF03110">
    <property type="entry name" value="SBP"/>
    <property type="match status" value="1"/>
</dbReference>
<keyword evidence="3" id="KW-0862">Zinc</keyword>
<dbReference type="GO" id="GO:0008270">
    <property type="term" value="F:zinc ion binding"/>
    <property type="evidence" value="ECO:0007669"/>
    <property type="project" value="UniProtKB-KW"/>
</dbReference>
<comment type="caution">
    <text evidence="7">The sequence shown here is derived from an EMBL/GenBank/DDBJ whole genome shotgun (WGS) entry which is preliminary data.</text>
</comment>
<keyword evidence="8" id="KW-1185">Reference proteome</keyword>
<dbReference type="EMBL" id="CAJGYO010000004">
    <property type="protein sequence ID" value="CAD6223721.1"/>
    <property type="molecule type" value="Genomic_DNA"/>
</dbReference>
<evidence type="ECO:0000256" key="1">
    <source>
        <dbReference type="ARBA" id="ARBA00022723"/>
    </source>
</evidence>
<dbReference type="InterPro" id="IPR036893">
    <property type="entry name" value="SBP_sf"/>
</dbReference>
<organism evidence="7 8">
    <name type="scientific">Miscanthus lutarioriparius</name>
    <dbReference type="NCBI Taxonomy" id="422564"/>
    <lineage>
        <taxon>Eukaryota</taxon>
        <taxon>Viridiplantae</taxon>
        <taxon>Streptophyta</taxon>
        <taxon>Embryophyta</taxon>
        <taxon>Tracheophyta</taxon>
        <taxon>Spermatophyta</taxon>
        <taxon>Magnoliopsida</taxon>
        <taxon>Liliopsida</taxon>
        <taxon>Poales</taxon>
        <taxon>Poaceae</taxon>
        <taxon>PACMAD clade</taxon>
        <taxon>Panicoideae</taxon>
        <taxon>Andropogonodae</taxon>
        <taxon>Andropogoneae</taxon>
        <taxon>Saccharinae</taxon>
        <taxon>Miscanthus</taxon>
    </lineage>
</organism>